<gene>
    <name evidence="1" type="ORF">SINC0208_LOCUS1572</name>
</gene>
<proteinExistence type="predicted"/>
<evidence type="ECO:0000313" key="1">
    <source>
        <dbReference type="EMBL" id="CAE0320991.1"/>
    </source>
</evidence>
<accession>A0A7S3IFY6</accession>
<dbReference type="EMBL" id="HBIH01003623">
    <property type="protein sequence ID" value="CAE0320991.1"/>
    <property type="molecule type" value="Transcribed_RNA"/>
</dbReference>
<dbReference type="AlphaFoldDB" id="A0A7S3IFY6"/>
<name>A0A7S3IFY6_9SPIT</name>
<protein>
    <submittedName>
        <fullName evidence="1">Uncharacterized protein</fullName>
    </submittedName>
</protein>
<sequence>MDGGDLPAVKLDKFKDPLVKFEKQFPFHRMHIASFRQVIYNFGKDKFAISDLKARLPGSLWEQALKPGSPTMTLLESLPGSEKNDSDPLETLVDTTSMLLLSIIWCGGDFDDKAEALFQCLNPPGQSQEGISANDKEWDLVFDTMCYLATVFTVDQAMQQGINTKSYDEDLTKRGIKGMRISEIEDPPAHMGFIMQVFGYESRLDRDAFFATVIDKNCNWVFQANKIRERLVPFLDEGVLDEVEA</sequence>
<organism evidence="1">
    <name type="scientific">Strombidium inclinatum</name>
    <dbReference type="NCBI Taxonomy" id="197538"/>
    <lineage>
        <taxon>Eukaryota</taxon>
        <taxon>Sar</taxon>
        <taxon>Alveolata</taxon>
        <taxon>Ciliophora</taxon>
        <taxon>Intramacronucleata</taxon>
        <taxon>Spirotrichea</taxon>
        <taxon>Oligotrichia</taxon>
        <taxon>Strombidiidae</taxon>
        <taxon>Strombidium</taxon>
    </lineage>
</organism>
<reference evidence="1" key="1">
    <citation type="submission" date="2021-01" db="EMBL/GenBank/DDBJ databases">
        <authorList>
            <person name="Corre E."/>
            <person name="Pelletier E."/>
            <person name="Niang G."/>
            <person name="Scheremetjew M."/>
            <person name="Finn R."/>
            <person name="Kale V."/>
            <person name="Holt S."/>
            <person name="Cochrane G."/>
            <person name="Meng A."/>
            <person name="Brown T."/>
            <person name="Cohen L."/>
        </authorList>
    </citation>
    <scope>NUCLEOTIDE SEQUENCE</scope>
    <source>
        <strain evidence="1">S3</strain>
    </source>
</reference>